<proteinExistence type="predicted"/>
<reference evidence="1 2" key="1">
    <citation type="journal article" date="2021" name="Int. J. Syst. Evol. Microbiol.">
        <title>Lentilactobacillus fungorum sp. nov., isolated from spent mushroom substrates.</title>
        <authorList>
            <person name="Tohno M."/>
            <person name="Tanizawa Y."/>
            <person name="Kojima Y."/>
            <person name="Sakamoto M."/>
            <person name="Ohkuma M."/>
            <person name="Kobayashi H."/>
        </authorList>
    </citation>
    <scope>NUCLEOTIDE SEQUENCE [LARGE SCALE GENOMIC DNA]</scope>
    <source>
        <strain evidence="1 2">YK48G</strain>
    </source>
</reference>
<evidence type="ECO:0000313" key="1">
    <source>
        <dbReference type="EMBL" id="GHP13747.1"/>
    </source>
</evidence>
<sequence>MELSAWHSCPKKSERSKALRDRSVRLLCEKFPGLEFFAKVLTRRSLLCVAVLKLNSKLNPKK</sequence>
<keyword evidence="2" id="KW-1185">Reference proteome</keyword>
<name>A0ABQ3VXW6_9LACO</name>
<protein>
    <submittedName>
        <fullName evidence="1">Uncharacterized protein</fullName>
    </submittedName>
</protein>
<accession>A0ABQ3VXW6</accession>
<gene>
    <name evidence="1" type="ORF">YK48G_11720</name>
</gene>
<evidence type="ECO:0000313" key="2">
    <source>
        <dbReference type="Proteomes" id="UP000604765"/>
    </source>
</evidence>
<organism evidence="1 2">
    <name type="scientific">Lentilactobacillus fungorum</name>
    <dbReference type="NCBI Taxonomy" id="2201250"/>
    <lineage>
        <taxon>Bacteria</taxon>
        <taxon>Bacillati</taxon>
        <taxon>Bacillota</taxon>
        <taxon>Bacilli</taxon>
        <taxon>Lactobacillales</taxon>
        <taxon>Lactobacillaceae</taxon>
        <taxon>Lentilactobacillus</taxon>
    </lineage>
</organism>
<dbReference type="Proteomes" id="UP000604765">
    <property type="component" value="Unassembled WGS sequence"/>
</dbReference>
<dbReference type="EMBL" id="BNJR01000012">
    <property type="protein sequence ID" value="GHP13747.1"/>
    <property type="molecule type" value="Genomic_DNA"/>
</dbReference>
<comment type="caution">
    <text evidence="1">The sequence shown here is derived from an EMBL/GenBank/DDBJ whole genome shotgun (WGS) entry which is preliminary data.</text>
</comment>